<sequence>RSQMLRNVSQNMDSILLNVTTLTKVVPVECTSPRAGLEPFALRGSGPRIRETAILTFGSKFCSWLKIDNCQQEDSRPQENGKSLCSGAESITAAPTLLALLTFGIIIIQLGKLRFNLLLLLIGLVTTRVFLLVLKLSNARQDMNPDSHSIICNGTNPFCYIRMIDAYQPEEPRIYKGCLEEKEFTPERRHQGLNNIALWITRRAKLTSCAIAMTRMTATRRPSTRWVPRSCAVFVDWIYFFGMYPLPANKFHIVFCPNYLL</sequence>
<keyword evidence="1" id="KW-0812">Transmembrane</keyword>
<dbReference type="EMBL" id="LJIJ01007340">
    <property type="protein sequence ID" value="ODM86762.1"/>
    <property type="molecule type" value="Genomic_DNA"/>
</dbReference>
<feature type="non-terminal residue" evidence="2">
    <location>
        <position position="1"/>
    </location>
</feature>
<evidence type="ECO:0000256" key="1">
    <source>
        <dbReference type="SAM" id="Phobius"/>
    </source>
</evidence>
<keyword evidence="3" id="KW-1185">Reference proteome</keyword>
<comment type="caution">
    <text evidence="2">The sequence shown here is derived from an EMBL/GenBank/DDBJ whole genome shotgun (WGS) entry which is preliminary data.</text>
</comment>
<dbReference type="AlphaFoldDB" id="A0A1D2M1D6"/>
<evidence type="ECO:0000313" key="2">
    <source>
        <dbReference type="EMBL" id="ODM86762.1"/>
    </source>
</evidence>
<dbReference type="Proteomes" id="UP000094527">
    <property type="component" value="Unassembled WGS sequence"/>
</dbReference>
<proteinExistence type="predicted"/>
<keyword evidence="1" id="KW-0472">Membrane</keyword>
<accession>A0A1D2M1D6</accession>
<name>A0A1D2M1D6_ORCCI</name>
<gene>
    <name evidence="2" type="ORF">Ocin01_19919</name>
</gene>
<evidence type="ECO:0000313" key="3">
    <source>
        <dbReference type="Proteomes" id="UP000094527"/>
    </source>
</evidence>
<keyword evidence="1" id="KW-1133">Transmembrane helix</keyword>
<feature type="transmembrane region" description="Helical" evidence="1">
    <location>
        <begin position="91"/>
        <end position="111"/>
    </location>
</feature>
<organism evidence="2 3">
    <name type="scientific">Orchesella cincta</name>
    <name type="common">Springtail</name>
    <name type="synonym">Podura cincta</name>
    <dbReference type="NCBI Taxonomy" id="48709"/>
    <lineage>
        <taxon>Eukaryota</taxon>
        <taxon>Metazoa</taxon>
        <taxon>Ecdysozoa</taxon>
        <taxon>Arthropoda</taxon>
        <taxon>Hexapoda</taxon>
        <taxon>Collembola</taxon>
        <taxon>Entomobryomorpha</taxon>
        <taxon>Entomobryoidea</taxon>
        <taxon>Orchesellidae</taxon>
        <taxon>Orchesellinae</taxon>
        <taxon>Orchesella</taxon>
    </lineage>
</organism>
<feature type="transmembrane region" description="Helical" evidence="1">
    <location>
        <begin position="117"/>
        <end position="134"/>
    </location>
</feature>
<protein>
    <submittedName>
        <fullName evidence="2">Uncharacterized protein</fullName>
    </submittedName>
</protein>
<reference evidence="2 3" key="1">
    <citation type="journal article" date="2016" name="Genome Biol. Evol.">
        <title>Gene Family Evolution Reflects Adaptation to Soil Environmental Stressors in the Genome of the Collembolan Orchesella cincta.</title>
        <authorList>
            <person name="Faddeeva-Vakhrusheva A."/>
            <person name="Derks M.F."/>
            <person name="Anvar S.Y."/>
            <person name="Agamennone V."/>
            <person name="Suring W."/>
            <person name="Smit S."/>
            <person name="van Straalen N.M."/>
            <person name="Roelofs D."/>
        </authorList>
    </citation>
    <scope>NUCLEOTIDE SEQUENCE [LARGE SCALE GENOMIC DNA]</scope>
    <source>
        <tissue evidence="2">Mixed pool</tissue>
    </source>
</reference>